<sequence>METSNLRNKLRKRLPAISENLESKRSEVRWSQMMADTLRSVAEMLQLDTTGSKTDLIERKSTHCPNRRSQQEERSTTQTQTQIDEMRLDNSLTNMFQDDNQDFSDAMEEEIGSQSKGKKRKVNHKDPDSEKTSLSSSDMEIVRHKKALKIEDEWSEERFRRSRDQHEYNLLRSIERDLDLDINFTSTDEATTMNQQKNLIQTDTMIQGTITTQKDTHKEKKERQETTDPALAHSNRKVKPHIISYLLEDKDKGFTSNNRLAKKWYPLISLRITPSSSTTNTKTIQNEHRANQLDKEGTRSDARKWCNKMIRSRASKTINVYRSKFNFSKTEGWTKEVGNDY</sequence>
<keyword evidence="3" id="KW-1185">Reference proteome</keyword>
<comment type="caution">
    <text evidence="2">The sequence shown here is derived from an EMBL/GenBank/DDBJ whole genome shotgun (WGS) entry which is preliminary data.</text>
</comment>
<feature type="region of interest" description="Disordered" evidence="1">
    <location>
        <begin position="106"/>
        <end position="137"/>
    </location>
</feature>
<protein>
    <submittedName>
        <fullName evidence="2">21151_t:CDS:1</fullName>
    </submittedName>
</protein>
<organism evidence="2 3">
    <name type="scientific">Cetraspora pellucida</name>
    <dbReference type="NCBI Taxonomy" id="1433469"/>
    <lineage>
        <taxon>Eukaryota</taxon>
        <taxon>Fungi</taxon>
        <taxon>Fungi incertae sedis</taxon>
        <taxon>Mucoromycota</taxon>
        <taxon>Glomeromycotina</taxon>
        <taxon>Glomeromycetes</taxon>
        <taxon>Diversisporales</taxon>
        <taxon>Gigasporaceae</taxon>
        <taxon>Cetraspora</taxon>
    </lineage>
</organism>
<dbReference type="Proteomes" id="UP000789759">
    <property type="component" value="Unassembled WGS sequence"/>
</dbReference>
<feature type="region of interest" description="Disordered" evidence="1">
    <location>
        <begin position="50"/>
        <end position="81"/>
    </location>
</feature>
<feature type="compositionally biased region" description="Basic and acidic residues" evidence="1">
    <location>
        <begin position="214"/>
        <end position="226"/>
    </location>
</feature>
<reference evidence="2" key="1">
    <citation type="submission" date="2021-06" db="EMBL/GenBank/DDBJ databases">
        <authorList>
            <person name="Kallberg Y."/>
            <person name="Tangrot J."/>
            <person name="Rosling A."/>
        </authorList>
    </citation>
    <scope>NUCLEOTIDE SEQUENCE</scope>
    <source>
        <strain evidence="2">FL966</strain>
    </source>
</reference>
<accession>A0A9N9C8V2</accession>
<proteinExistence type="predicted"/>
<dbReference type="EMBL" id="CAJVQA010004120">
    <property type="protein sequence ID" value="CAG8591709.1"/>
    <property type="molecule type" value="Genomic_DNA"/>
</dbReference>
<evidence type="ECO:0000313" key="2">
    <source>
        <dbReference type="EMBL" id="CAG8591709.1"/>
    </source>
</evidence>
<gene>
    <name evidence="2" type="ORF">CPELLU_LOCUS6564</name>
</gene>
<name>A0A9N9C8V2_9GLOM</name>
<evidence type="ECO:0000313" key="3">
    <source>
        <dbReference type="Proteomes" id="UP000789759"/>
    </source>
</evidence>
<feature type="region of interest" description="Disordered" evidence="1">
    <location>
        <begin position="212"/>
        <end position="233"/>
    </location>
</feature>
<dbReference type="AlphaFoldDB" id="A0A9N9C8V2"/>
<evidence type="ECO:0000256" key="1">
    <source>
        <dbReference type="SAM" id="MobiDB-lite"/>
    </source>
</evidence>